<feature type="transmembrane region" description="Helical" evidence="1">
    <location>
        <begin position="533"/>
        <end position="557"/>
    </location>
</feature>
<feature type="transmembrane region" description="Helical" evidence="1">
    <location>
        <begin position="354"/>
        <end position="373"/>
    </location>
</feature>
<dbReference type="Gene3D" id="3.30.2090.10">
    <property type="entry name" value="Multidrug efflux transporter AcrB TolC docking domain, DN and DC subdomains"/>
    <property type="match status" value="2"/>
</dbReference>
<gene>
    <name evidence="2" type="ORF">M6D89_05095</name>
</gene>
<keyword evidence="3" id="KW-1185">Reference proteome</keyword>
<feature type="transmembrane region" description="Helical" evidence="1">
    <location>
        <begin position="330"/>
        <end position="349"/>
    </location>
</feature>
<dbReference type="InterPro" id="IPR027463">
    <property type="entry name" value="AcrB_DN_DC_subdom"/>
</dbReference>
<feature type="transmembrane region" description="Helical" evidence="1">
    <location>
        <begin position="385"/>
        <end position="407"/>
    </location>
</feature>
<feature type="transmembrane region" description="Helical" evidence="1">
    <location>
        <begin position="427"/>
        <end position="446"/>
    </location>
</feature>
<feature type="transmembrane region" description="Helical" evidence="1">
    <location>
        <begin position="458"/>
        <end position="478"/>
    </location>
</feature>
<reference evidence="2" key="1">
    <citation type="submission" date="2022-05" db="EMBL/GenBank/DDBJ databases">
        <authorList>
            <person name="Sun H.-N."/>
        </authorList>
    </citation>
    <scope>NUCLEOTIDE SEQUENCE</scope>
    <source>
        <strain evidence="2">HB14</strain>
    </source>
</reference>
<evidence type="ECO:0000313" key="2">
    <source>
        <dbReference type="EMBL" id="MCP8898672.1"/>
    </source>
</evidence>
<reference evidence="2" key="2">
    <citation type="submission" date="2023-01" db="EMBL/GenBank/DDBJ databases">
        <title>Gilvimarinus xylanilyticus HB14 isolated from Caulerpa lentillifera aquaculture base in Hainan, China.</title>
        <authorList>
            <person name="Zhang Y.-J."/>
        </authorList>
    </citation>
    <scope>NUCLEOTIDE SEQUENCE</scope>
    <source>
        <strain evidence="2">HB14</strain>
    </source>
</reference>
<dbReference type="SUPFAM" id="SSF82714">
    <property type="entry name" value="Multidrug efflux transporter AcrB TolC docking domain, DN and DC subdomains"/>
    <property type="match status" value="2"/>
</dbReference>
<evidence type="ECO:0000313" key="3">
    <source>
        <dbReference type="Proteomes" id="UP001139319"/>
    </source>
</evidence>
<dbReference type="GO" id="GO:0005886">
    <property type="term" value="C:plasma membrane"/>
    <property type="evidence" value="ECO:0007669"/>
    <property type="project" value="TreeGrafter"/>
</dbReference>
<dbReference type="AlphaFoldDB" id="A0A9X2I372"/>
<dbReference type="PRINTS" id="PR00702">
    <property type="entry name" value="ACRIFLAVINRP"/>
</dbReference>
<sequence length="1051" mass="117262">MHGLIKWFVDNPIAANLLMLAMLLGGFFSYSSVEKEAFPRYEGNMINISMPYPGAAPAEVEQQIVVRIEEAIADLPGIYQITSQSREGVGQVNVQVIEGHDLRELLNDIKGRIDAINTFPPSAERPVVSQLIFRETLMWVALYGDVDRRQLKDWAYQIRDEMSLLEGVSEVQINGVKSDEVSIGVSEQTLRRYNLSFNELAEAVRGRSVNVPAGVIRTKDGDLQIQTRAQAYDYQDFANIVVRSGRDGGQLLLGDIAEINDGFSEENIEFFMNGKPGVNLEVKMSDDPLLFEGTENARAYVEEFNQLLPPGVELKINFEAKDLFDSRFNLLTDNAISGLLLVFMILMLFLRPLLALWVVVGIATTFAGSIWLLPYLGVSINMLSMFAFLMVLGIVVDDAIIVGESVYRHQQRGERGKIAALGGTRTVMVPVFLAVLSTIIFFMPMIDVPSDIVVFTRSIFWVVFLCLSFSLLESLLVLPSHLSHMHPEKPSRVKAFQLLSRVRHKFSDGMERFAQSRYQPTLGAMLERRGSTFLGFFFAFAITLAVVISGWVSVSFFPQVPNPMVQIRISFSEGAPFSQTQKVADYVREQVDKAAADEQLLERNNGQPFIREVNRTLNGTQATVFIGLTPEEERAIGAQDVADTLRELIGPLPEAKDYSLSATMAGGGPDITLNMSMLENRRDKQQQAIAEVSEALAAYPGVFNVRNNLDTERTEVEVELKPYAEALGITLSDVASQVRQGFYGVEIQRIPRAKEDVRVMLRYEADERRTLDTLDHIRIRTPDGRELPIAAVADIQLVPGTSTIRRVDRKRNITLTAEVEEGVDAGRITSELLAANLPKWQKTYLGFDLSLDGALRSQAQFGDNFGMNFLKIFVVVMALFAIAFRSLFQPLLVMLAVPFGFVGAVIGHLIMGVDFSLFSGFGFLACSGVVVNDNLVLLERINTLRQRGETCFNAVMQAGVDRFRPIVLTSITTFIGLLPILFERSLQAQFLQPMVISLSFGVLFSSVVTLFLVPCAYFAGDRLKGRMRKWRLHRSSIERKSLSSVNVEDYN</sequence>
<dbReference type="GO" id="GO:0042910">
    <property type="term" value="F:xenobiotic transmembrane transporter activity"/>
    <property type="evidence" value="ECO:0007669"/>
    <property type="project" value="TreeGrafter"/>
</dbReference>
<proteinExistence type="predicted"/>
<dbReference type="Gene3D" id="3.30.70.1430">
    <property type="entry name" value="Multidrug efflux transporter AcrB pore domain"/>
    <property type="match status" value="2"/>
</dbReference>
<accession>A0A9X2I372</accession>
<name>A0A9X2I372_9GAMM</name>
<dbReference type="SUPFAM" id="SSF82866">
    <property type="entry name" value="Multidrug efflux transporter AcrB transmembrane domain"/>
    <property type="match status" value="2"/>
</dbReference>
<evidence type="ECO:0000256" key="1">
    <source>
        <dbReference type="SAM" id="Phobius"/>
    </source>
</evidence>
<feature type="transmembrane region" description="Helical" evidence="1">
    <location>
        <begin position="966"/>
        <end position="982"/>
    </location>
</feature>
<keyword evidence="1" id="KW-0472">Membrane</keyword>
<dbReference type="PANTHER" id="PTHR32063">
    <property type="match status" value="1"/>
</dbReference>
<feature type="transmembrane region" description="Helical" evidence="1">
    <location>
        <begin position="12"/>
        <end position="30"/>
    </location>
</feature>
<keyword evidence="1" id="KW-1133">Transmembrane helix</keyword>
<dbReference type="Gene3D" id="1.20.1640.10">
    <property type="entry name" value="Multidrug efflux transporter AcrB transmembrane domain"/>
    <property type="match status" value="2"/>
</dbReference>
<dbReference type="RefSeq" id="WP_253966942.1">
    <property type="nucleotide sequence ID" value="NZ_JAMFTH010000001.1"/>
</dbReference>
<dbReference type="Gene3D" id="3.30.70.1320">
    <property type="entry name" value="Multidrug efflux transporter AcrB pore domain like"/>
    <property type="match status" value="1"/>
</dbReference>
<keyword evidence="1" id="KW-0812">Transmembrane</keyword>
<dbReference type="PANTHER" id="PTHR32063:SF33">
    <property type="entry name" value="RND SUPERFAMILY EFFLUX PUMP PERMEASE COMPONENT"/>
    <property type="match status" value="1"/>
</dbReference>
<dbReference type="InterPro" id="IPR001036">
    <property type="entry name" value="Acrflvin-R"/>
</dbReference>
<feature type="transmembrane region" description="Helical" evidence="1">
    <location>
        <begin position="891"/>
        <end position="911"/>
    </location>
</feature>
<dbReference type="EMBL" id="JAMFTH010000001">
    <property type="protein sequence ID" value="MCP8898672.1"/>
    <property type="molecule type" value="Genomic_DNA"/>
</dbReference>
<comment type="caution">
    <text evidence="2">The sequence shown here is derived from an EMBL/GenBank/DDBJ whole genome shotgun (WGS) entry which is preliminary data.</text>
</comment>
<feature type="transmembrane region" description="Helical" evidence="1">
    <location>
        <begin position="917"/>
        <end position="938"/>
    </location>
</feature>
<feature type="transmembrane region" description="Helical" evidence="1">
    <location>
        <begin position="994"/>
        <end position="1019"/>
    </location>
</feature>
<dbReference type="Pfam" id="PF00873">
    <property type="entry name" value="ACR_tran"/>
    <property type="match status" value="1"/>
</dbReference>
<dbReference type="SUPFAM" id="SSF82693">
    <property type="entry name" value="Multidrug efflux transporter AcrB pore domain, PN1, PN2, PC1 and PC2 subdomains"/>
    <property type="match status" value="2"/>
</dbReference>
<feature type="transmembrane region" description="Helical" evidence="1">
    <location>
        <begin position="865"/>
        <end position="884"/>
    </location>
</feature>
<organism evidence="2 3">
    <name type="scientific">Gilvimarinus xylanilyticus</name>
    <dbReference type="NCBI Taxonomy" id="2944139"/>
    <lineage>
        <taxon>Bacteria</taxon>
        <taxon>Pseudomonadati</taxon>
        <taxon>Pseudomonadota</taxon>
        <taxon>Gammaproteobacteria</taxon>
        <taxon>Cellvibrionales</taxon>
        <taxon>Cellvibrionaceae</taxon>
        <taxon>Gilvimarinus</taxon>
    </lineage>
</organism>
<dbReference type="Proteomes" id="UP001139319">
    <property type="component" value="Unassembled WGS sequence"/>
</dbReference>
<dbReference type="Gene3D" id="3.30.70.1440">
    <property type="entry name" value="Multidrug efflux transporter AcrB pore domain"/>
    <property type="match status" value="1"/>
</dbReference>
<protein>
    <submittedName>
        <fullName evidence="2">Efflux RND transporter permease subunit</fullName>
    </submittedName>
</protein>